<evidence type="ECO:0000313" key="22">
    <source>
        <dbReference type="EMBL" id="RUO28417.1"/>
    </source>
</evidence>
<evidence type="ECO:0000256" key="16">
    <source>
        <dbReference type="PIRSR" id="PIRSR000350-3"/>
    </source>
</evidence>
<evidence type="ECO:0000256" key="4">
    <source>
        <dbReference type="ARBA" id="ARBA00014791"/>
    </source>
</evidence>
<keyword evidence="11 18" id="KW-0560">Oxidoreductase</keyword>
<evidence type="ECO:0000256" key="15">
    <source>
        <dbReference type="ARBA" id="ARBA00048984"/>
    </source>
</evidence>
<evidence type="ECO:0000256" key="5">
    <source>
        <dbReference type="ARBA" id="ARBA00022466"/>
    </source>
</evidence>
<keyword evidence="10" id="KW-0476">Mercury</keyword>
<dbReference type="FunFam" id="3.30.390.30:FF:000001">
    <property type="entry name" value="Dihydrolipoyl dehydrogenase"/>
    <property type="match status" value="1"/>
</dbReference>
<feature type="binding site" evidence="16">
    <location>
        <position position="326"/>
    </location>
    <ligand>
        <name>FAD</name>
        <dbReference type="ChEBI" id="CHEBI:57692"/>
    </ligand>
</feature>
<feature type="domain" description="Pyridine nucleotide-disulphide oxidoreductase dimerisation" evidence="19">
    <location>
        <begin position="360"/>
        <end position="466"/>
    </location>
</feature>
<dbReference type="Gene3D" id="3.50.50.60">
    <property type="entry name" value="FAD/NAD(P)-binding domain"/>
    <property type="match status" value="2"/>
</dbReference>
<evidence type="ECO:0000256" key="14">
    <source>
        <dbReference type="ARBA" id="ARBA00031725"/>
    </source>
</evidence>
<keyword evidence="16" id="KW-0520">NAD</keyword>
<dbReference type="EMBL" id="QLMD01000001">
    <property type="protein sequence ID" value="RAK01588.1"/>
    <property type="molecule type" value="Genomic_DNA"/>
</dbReference>
<dbReference type="InterPro" id="IPR016156">
    <property type="entry name" value="FAD/NAD-linked_Rdtase_dimer_sf"/>
</dbReference>
<keyword evidence="12" id="KW-1015">Disulfide bond</keyword>
<dbReference type="GO" id="GO:0016152">
    <property type="term" value="F:mercury (II) reductase (NADP+) activity"/>
    <property type="evidence" value="ECO:0007669"/>
    <property type="project" value="UniProtKB-EC"/>
</dbReference>
<keyword evidence="24" id="KW-1185">Reference proteome</keyword>
<evidence type="ECO:0000256" key="3">
    <source>
        <dbReference type="ARBA" id="ARBA00012661"/>
    </source>
</evidence>
<dbReference type="NCBIfam" id="TIGR02053">
    <property type="entry name" value="MerA"/>
    <property type="match status" value="1"/>
</dbReference>
<keyword evidence="5" id="KW-0475">Mercuric resistance</keyword>
<dbReference type="PANTHER" id="PTHR43014">
    <property type="entry name" value="MERCURIC REDUCTASE"/>
    <property type="match status" value="1"/>
</dbReference>
<evidence type="ECO:0000256" key="11">
    <source>
        <dbReference type="ARBA" id="ARBA00023002"/>
    </source>
</evidence>
<evidence type="ECO:0000313" key="21">
    <source>
        <dbReference type="EMBL" id="RAK01588.1"/>
    </source>
</evidence>
<comment type="similarity">
    <text evidence="1 18">Belongs to the class-I pyridine nucleotide-disulfide oxidoreductase family.</text>
</comment>
<evidence type="ECO:0000256" key="2">
    <source>
        <dbReference type="ARBA" id="ARBA00011738"/>
    </source>
</evidence>
<dbReference type="GO" id="GO:0045340">
    <property type="term" value="F:mercury ion binding"/>
    <property type="evidence" value="ECO:0007669"/>
    <property type="project" value="InterPro"/>
</dbReference>
<gene>
    <name evidence="22" type="primary">merA</name>
    <name evidence="21" type="ORF">B0I24_101211</name>
    <name evidence="22" type="ORF">CWE07_01020</name>
</gene>
<accession>A0A327X5S3</accession>
<dbReference type="GO" id="GO:0050661">
    <property type="term" value="F:NADP binding"/>
    <property type="evidence" value="ECO:0007669"/>
    <property type="project" value="InterPro"/>
</dbReference>
<dbReference type="GO" id="GO:0050787">
    <property type="term" value="P:detoxification of mercury ion"/>
    <property type="evidence" value="ECO:0007669"/>
    <property type="project" value="InterPro"/>
</dbReference>
<dbReference type="GO" id="GO:0050660">
    <property type="term" value="F:flavin adenine dinucleotide binding"/>
    <property type="evidence" value="ECO:0007669"/>
    <property type="project" value="InterPro"/>
</dbReference>
<keyword evidence="13 18" id="KW-0676">Redox-active center</keyword>
<dbReference type="AlphaFoldDB" id="A0A327X5S3"/>
<evidence type="ECO:0000256" key="18">
    <source>
        <dbReference type="RuleBase" id="RU003691"/>
    </source>
</evidence>
<evidence type="ECO:0000313" key="24">
    <source>
        <dbReference type="Proteomes" id="UP000287865"/>
    </source>
</evidence>
<evidence type="ECO:0000256" key="13">
    <source>
        <dbReference type="ARBA" id="ARBA00023284"/>
    </source>
</evidence>
<dbReference type="EMBL" id="PIPK01000001">
    <property type="protein sequence ID" value="RUO28417.1"/>
    <property type="molecule type" value="Genomic_DNA"/>
</dbReference>
<dbReference type="GO" id="GO:0003955">
    <property type="term" value="F:NAD(P)H dehydrogenase (quinone) activity"/>
    <property type="evidence" value="ECO:0007669"/>
    <property type="project" value="TreeGrafter"/>
</dbReference>
<dbReference type="NCBIfam" id="NF010311">
    <property type="entry name" value="PRK13748.1"/>
    <property type="match status" value="1"/>
</dbReference>
<feature type="binding site" evidence="16">
    <location>
        <begin position="200"/>
        <end position="207"/>
    </location>
    <ligand>
        <name>NAD(+)</name>
        <dbReference type="ChEBI" id="CHEBI:57540"/>
    </ligand>
</feature>
<dbReference type="PIRSF" id="PIRSF000350">
    <property type="entry name" value="Mercury_reductase_MerA"/>
    <property type="match status" value="1"/>
</dbReference>
<dbReference type="RefSeq" id="WP_111568072.1">
    <property type="nucleotide sequence ID" value="NZ_QLMD01000001.1"/>
</dbReference>
<evidence type="ECO:0000313" key="23">
    <source>
        <dbReference type="Proteomes" id="UP000249203"/>
    </source>
</evidence>
<feature type="binding site" evidence="16">
    <location>
        <position position="285"/>
    </location>
    <ligand>
        <name>NAD(+)</name>
        <dbReference type="ChEBI" id="CHEBI:57540"/>
    </ligand>
</feature>
<dbReference type="InterPro" id="IPR021179">
    <property type="entry name" value="Mercury_reductase_MerA"/>
</dbReference>
<dbReference type="Pfam" id="PF02852">
    <property type="entry name" value="Pyr_redox_dim"/>
    <property type="match status" value="1"/>
</dbReference>
<dbReference type="PROSITE" id="PS00076">
    <property type="entry name" value="PYRIDINE_REDOX_1"/>
    <property type="match status" value="1"/>
</dbReference>
<dbReference type="InterPro" id="IPR004099">
    <property type="entry name" value="Pyr_nucl-diS_OxRdtase_dimer"/>
</dbReference>
<dbReference type="PANTHER" id="PTHR43014:SF2">
    <property type="entry name" value="MERCURIC REDUCTASE"/>
    <property type="match status" value="1"/>
</dbReference>
<dbReference type="InterPro" id="IPR023753">
    <property type="entry name" value="FAD/NAD-binding_dom"/>
</dbReference>
<dbReference type="Gene3D" id="3.30.390.30">
    <property type="match status" value="1"/>
</dbReference>
<evidence type="ECO:0000256" key="10">
    <source>
        <dbReference type="ARBA" id="ARBA00022914"/>
    </source>
</evidence>
<dbReference type="Pfam" id="PF07992">
    <property type="entry name" value="Pyr_redox_2"/>
    <property type="match status" value="1"/>
</dbReference>
<evidence type="ECO:0000259" key="20">
    <source>
        <dbReference type="Pfam" id="PF07992"/>
    </source>
</evidence>
<evidence type="ECO:0000256" key="6">
    <source>
        <dbReference type="ARBA" id="ARBA00022630"/>
    </source>
</evidence>
<evidence type="ECO:0000256" key="8">
    <source>
        <dbReference type="ARBA" id="ARBA00022827"/>
    </source>
</evidence>
<keyword evidence="9" id="KW-0521">NADP</keyword>
<dbReference type="Proteomes" id="UP000249203">
    <property type="component" value="Unassembled WGS sequence"/>
</dbReference>
<evidence type="ECO:0000256" key="17">
    <source>
        <dbReference type="PIRSR" id="PIRSR000350-4"/>
    </source>
</evidence>
<comment type="subunit">
    <text evidence="2">Homodimer.</text>
</comment>
<organism evidence="21 23">
    <name type="scientific">Aliidiomarina maris</name>
    <dbReference type="NCBI Taxonomy" id="531312"/>
    <lineage>
        <taxon>Bacteria</taxon>
        <taxon>Pseudomonadati</taxon>
        <taxon>Pseudomonadota</taxon>
        <taxon>Gammaproteobacteria</taxon>
        <taxon>Alteromonadales</taxon>
        <taxon>Idiomarinaceae</taxon>
        <taxon>Aliidiomarina</taxon>
    </lineage>
</organism>
<feature type="disulfide bond" description="Redox-active" evidence="17">
    <location>
        <begin position="60"/>
        <end position="65"/>
    </location>
</feature>
<evidence type="ECO:0000256" key="9">
    <source>
        <dbReference type="ARBA" id="ARBA00022857"/>
    </source>
</evidence>
<evidence type="ECO:0000259" key="19">
    <source>
        <dbReference type="Pfam" id="PF02852"/>
    </source>
</evidence>
<dbReference type="InterPro" id="IPR012999">
    <property type="entry name" value="Pyr_OxRdtase_I_AS"/>
</dbReference>
<dbReference type="EC" id="1.16.1.1" evidence="3"/>
<dbReference type="SUPFAM" id="SSF55424">
    <property type="entry name" value="FAD/NAD-linked reductases, dimerisation (C-terminal) domain"/>
    <property type="match status" value="1"/>
</dbReference>
<feature type="binding site" evidence="16">
    <location>
        <position position="69"/>
    </location>
    <ligand>
        <name>FAD</name>
        <dbReference type="ChEBI" id="CHEBI:57692"/>
    </ligand>
</feature>
<keyword evidence="8 16" id="KW-0274">FAD</keyword>
<comment type="caution">
    <text evidence="21">The sequence shown here is derived from an EMBL/GenBank/DDBJ whole genome shotgun (WGS) entry which is preliminary data.</text>
</comment>
<evidence type="ECO:0000256" key="7">
    <source>
        <dbReference type="ARBA" id="ARBA00022723"/>
    </source>
</evidence>
<feature type="domain" description="FAD/NAD(P)-binding" evidence="20">
    <location>
        <begin position="23"/>
        <end position="341"/>
    </location>
</feature>
<sequence>MNDNDKSQSYDSVTPSATEDRLHIAIIGSGSGAFAAAIRATEEGARVTMIEASEVIGGTCVNVGCVPSKIQIRAAQLAEYQRRSPFQGLSNQEPRIDRKSIAAQQHALVAELRQAKYQHVLDEDSAITLLHGRAQFDETGAIVVSLSDGSNKLLVADRVLIATGASPMIPPIPGLNETPYWTSNEAVFSEDTPDHLIIIGASVVALEQAQAFRRLGSKVTILARSTLLSSADPALGEGLTDAFRAEGITVHEHTQARSIHFESEQFILQTNAGRLTGDRLLIATGRTPNTARLGLARVDVKTDEHGAIVVNEQLRTSNQNIYATGDCTDLPQFVYVAAAGGTRAAINMTGGQAMLDLTAMPAVIFTEPQVATVGLDENQARAKSIEVESRTLGLEHVPRALANFETRGFVKLVAEAGSHRLLGVQILAPEAGEVIQTAALAIHQQMTVESLGELLFPYLNHVEALKLCAQTFSKDVAKLSCCAG</sequence>
<dbReference type="InterPro" id="IPR036188">
    <property type="entry name" value="FAD/NAD-bd_sf"/>
</dbReference>
<dbReference type="PRINTS" id="PR00945">
    <property type="entry name" value="HGRDTASE"/>
</dbReference>
<reference evidence="22 24" key="1">
    <citation type="journal article" date="2018" name="Front. Microbiol.">
        <title>Genome-Based Analysis Reveals the Taxonomy and Diversity of the Family Idiomarinaceae.</title>
        <authorList>
            <person name="Liu Y."/>
            <person name="Lai Q."/>
            <person name="Shao Z."/>
        </authorList>
    </citation>
    <scope>NUCLEOTIDE SEQUENCE [LARGE SCALE GENOMIC DNA]</scope>
    <source>
        <strain evidence="22 24">CF12-14</strain>
    </source>
</reference>
<comment type="catalytic activity">
    <reaction evidence="15">
        <text>Hg + NADP(+) + H(+) = Hg(2+) + NADPH</text>
        <dbReference type="Rhea" id="RHEA:23856"/>
        <dbReference type="ChEBI" id="CHEBI:15378"/>
        <dbReference type="ChEBI" id="CHEBI:16170"/>
        <dbReference type="ChEBI" id="CHEBI:16793"/>
        <dbReference type="ChEBI" id="CHEBI:57783"/>
        <dbReference type="ChEBI" id="CHEBI:58349"/>
        <dbReference type="EC" id="1.16.1.1"/>
    </reaction>
</comment>
<comment type="cofactor">
    <cofactor evidence="16">
        <name>FAD</name>
        <dbReference type="ChEBI" id="CHEBI:57692"/>
    </cofactor>
    <text evidence="16">Binds 1 FAD per subunit.</text>
</comment>
<dbReference type="OrthoDB" id="9800167at2"/>
<dbReference type="GO" id="GO:0016668">
    <property type="term" value="F:oxidoreductase activity, acting on a sulfur group of donors, NAD(P) as acceptor"/>
    <property type="evidence" value="ECO:0007669"/>
    <property type="project" value="InterPro"/>
</dbReference>
<dbReference type="Proteomes" id="UP000287865">
    <property type="component" value="Unassembled WGS sequence"/>
</dbReference>
<evidence type="ECO:0000256" key="12">
    <source>
        <dbReference type="ARBA" id="ARBA00023157"/>
    </source>
</evidence>
<protein>
    <recommendedName>
        <fullName evidence="4">Mercuric reductase</fullName>
        <ecNumber evidence="3">1.16.1.1</ecNumber>
    </recommendedName>
    <alternativeName>
        <fullName evidence="14">Hg(II) reductase</fullName>
    </alternativeName>
</protein>
<keyword evidence="6 18" id="KW-0285">Flavoprotein</keyword>
<reference evidence="21 23" key="2">
    <citation type="submission" date="2018-06" db="EMBL/GenBank/DDBJ databases">
        <title>Genomic Encyclopedia of Type Strains, Phase III (KMG-III): the genomes of soil and plant-associated and newly described type strains.</title>
        <authorList>
            <person name="Whitman W."/>
        </authorList>
    </citation>
    <scope>NUCLEOTIDE SEQUENCE [LARGE SCALE GENOMIC DNA]</scope>
    <source>
        <strain evidence="21 23">CGMCC 1.15366</strain>
    </source>
</reference>
<keyword evidence="16" id="KW-0547">Nucleotide-binding</keyword>
<dbReference type="SUPFAM" id="SSF51905">
    <property type="entry name" value="FAD/NAD(P)-binding domain"/>
    <property type="match status" value="1"/>
</dbReference>
<evidence type="ECO:0000256" key="1">
    <source>
        <dbReference type="ARBA" id="ARBA00007532"/>
    </source>
</evidence>
<name>A0A327X5S3_9GAMM</name>
<dbReference type="InterPro" id="IPR001100">
    <property type="entry name" value="Pyr_nuc-diS_OxRdtase"/>
</dbReference>
<keyword evidence="7" id="KW-0479">Metal-binding</keyword>
<proteinExistence type="inferred from homology"/>